<dbReference type="Pfam" id="PF16197">
    <property type="entry name" value="KAsynt_C_assoc"/>
    <property type="match status" value="1"/>
</dbReference>
<dbReference type="Gene3D" id="3.10.129.110">
    <property type="entry name" value="Polyketide synthase dehydratase"/>
    <property type="match status" value="1"/>
</dbReference>
<dbReference type="SUPFAM" id="SSF53901">
    <property type="entry name" value="Thiolase-like"/>
    <property type="match status" value="1"/>
</dbReference>
<dbReference type="PROSITE" id="PS52004">
    <property type="entry name" value="KS3_2"/>
    <property type="match status" value="1"/>
</dbReference>
<accession>A0ABT5B1Y4</accession>
<protein>
    <submittedName>
        <fullName evidence="9">Beta-ketoacyl synthase N-terminal-like domain-containing protein</fullName>
    </submittedName>
</protein>
<dbReference type="Gene3D" id="3.40.47.10">
    <property type="match status" value="1"/>
</dbReference>
<dbReference type="Pfam" id="PF21089">
    <property type="entry name" value="PKS_DH_N"/>
    <property type="match status" value="1"/>
</dbReference>
<evidence type="ECO:0000256" key="4">
    <source>
        <dbReference type="PROSITE-ProRule" id="PRU01363"/>
    </source>
</evidence>
<evidence type="ECO:0000256" key="1">
    <source>
        <dbReference type="ARBA" id="ARBA00022450"/>
    </source>
</evidence>
<evidence type="ECO:0000313" key="9">
    <source>
        <dbReference type="EMBL" id="MDC0667758.1"/>
    </source>
</evidence>
<evidence type="ECO:0000256" key="5">
    <source>
        <dbReference type="SAM" id="MobiDB-lite"/>
    </source>
</evidence>
<evidence type="ECO:0000256" key="2">
    <source>
        <dbReference type="ARBA" id="ARBA00022553"/>
    </source>
</evidence>
<comment type="caution">
    <text evidence="9">The sequence shown here is derived from an EMBL/GenBank/DDBJ whole genome shotgun (WGS) entry which is preliminary data.</text>
</comment>
<dbReference type="InterPro" id="IPR032821">
    <property type="entry name" value="PKS_assoc"/>
</dbReference>
<dbReference type="PROSITE" id="PS50075">
    <property type="entry name" value="CARRIER"/>
    <property type="match status" value="1"/>
</dbReference>
<dbReference type="Gene3D" id="3.30.70.3290">
    <property type="match status" value="1"/>
</dbReference>
<dbReference type="PROSITE" id="PS52019">
    <property type="entry name" value="PKS_MFAS_DH"/>
    <property type="match status" value="1"/>
</dbReference>
<keyword evidence="3" id="KW-0808">Transferase</keyword>
<dbReference type="SMART" id="SM00825">
    <property type="entry name" value="PKS_KS"/>
    <property type="match status" value="1"/>
</dbReference>
<dbReference type="RefSeq" id="WP_271996101.1">
    <property type="nucleotide sequence ID" value="NZ_JAQNDN010000002.1"/>
</dbReference>
<dbReference type="InterPro" id="IPR006162">
    <property type="entry name" value="Ppantetheine_attach_site"/>
</dbReference>
<feature type="domain" description="Ketosynthase family 3 (KS3)" evidence="7">
    <location>
        <begin position="31"/>
        <end position="449"/>
    </location>
</feature>
<dbReference type="Pfam" id="PF00550">
    <property type="entry name" value="PP-binding"/>
    <property type="match status" value="1"/>
</dbReference>
<keyword evidence="10" id="KW-1185">Reference proteome</keyword>
<organism evidence="9 10">
    <name type="scientific">Nannocystis radixulma</name>
    <dbReference type="NCBI Taxonomy" id="2995305"/>
    <lineage>
        <taxon>Bacteria</taxon>
        <taxon>Pseudomonadati</taxon>
        <taxon>Myxococcota</taxon>
        <taxon>Polyangia</taxon>
        <taxon>Nannocystales</taxon>
        <taxon>Nannocystaceae</taxon>
        <taxon>Nannocystis</taxon>
    </lineage>
</organism>
<keyword evidence="2" id="KW-0597">Phosphoprotein</keyword>
<dbReference type="InterPro" id="IPR036736">
    <property type="entry name" value="ACP-like_sf"/>
</dbReference>
<feature type="region of interest" description="Disordered" evidence="5">
    <location>
        <begin position="707"/>
        <end position="726"/>
    </location>
</feature>
<dbReference type="InterPro" id="IPR014030">
    <property type="entry name" value="Ketoacyl_synth_N"/>
</dbReference>
<dbReference type="EMBL" id="JAQNDN010000002">
    <property type="protein sequence ID" value="MDC0667758.1"/>
    <property type="molecule type" value="Genomic_DNA"/>
</dbReference>
<feature type="active site" description="Proton acceptor; for dehydratase activity" evidence="4">
    <location>
        <position position="639"/>
    </location>
</feature>
<feature type="region of interest" description="N-terminal hotdog fold" evidence="4">
    <location>
        <begin position="606"/>
        <end position="722"/>
    </location>
</feature>
<dbReference type="PANTHER" id="PTHR43775">
    <property type="entry name" value="FATTY ACID SYNTHASE"/>
    <property type="match status" value="1"/>
</dbReference>
<keyword evidence="1" id="KW-0596">Phosphopantetheine</keyword>
<reference evidence="9 10" key="1">
    <citation type="submission" date="2022-11" db="EMBL/GenBank/DDBJ databases">
        <title>Minimal conservation of predation-associated metabolite biosynthetic gene clusters underscores biosynthetic potential of Myxococcota including descriptions for ten novel species: Archangium lansinium sp. nov., Myxococcus landrumus sp. nov., Nannocystis bai.</title>
        <authorList>
            <person name="Ahearne A."/>
            <person name="Stevens C."/>
            <person name="Dowd S."/>
        </authorList>
    </citation>
    <scope>NUCLEOTIDE SEQUENCE [LARGE SCALE GENOMIC DNA]</scope>
    <source>
        <strain evidence="9 10">NCELM</strain>
    </source>
</reference>
<dbReference type="InterPro" id="IPR050091">
    <property type="entry name" value="PKS_NRPS_Biosynth_Enz"/>
</dbReference>
<dbReference type="CDD" id="cd00833">
    <property type="entry name" value="PKS"/>
    <property type="match status" value="1"/>
</dbReference>
<feature type="region of interest" description="C-terminal hotdog fold" evidence="4">
    <location>
        <begin position="751"/>
        <end position="888"/>
    </location>
</feature>
<dbReference type="Gene3D" id="1.10.1200.10">
    <property type="entry name" value="ACP-like"/>
    <property type="match status" value="1"/>
</dbReference>
<dbReference type="PROSITE" id="PS00012">
    <property type="entry name" value="PHOSPHOPANTETHEINE"/>
    <property type="match status" value="1"/>
</dbReference>
<dbReference type="PROSITE" id="PS00606">
    <property type="entry name" value="KS3_1"/>
    <property type="match status" value="1"/>
</dbReference>
<evidence type="ECO:0000259" key="6">
    <source>
        <dbReference type="PROSITE" id="PS50075"/>
    </source>
</evidence>
<dbReference type="InterPro" id="IPR020841">
    <property type="entry name" value="PKS_Beta-ketoAc_synthase_dom"/>
</dbReference>
<dbReference type="Pfam" id="PF14765">
    <property type="entry name" value="PS-DH"/>
    <property type="match status" value="1"/>
</dbReference>
<dbReference type="Pfam" id="PF02801">
    <property type="entry name" value="Ketoacyl-synt_C"/>
    <property type="match status" value="1"/>
</dbReference>
<dbReference type="InterPro" id="IPR049900">
    <property type="entry name" value="PKS_mFAS_DH"/>
</dbReference>
<dbReference type="InterPro" id="IPR016039">
    <property type="entry name" value="Thiolase-like"/>
</dbReference>
<feature type="domain" description="Carrier" evidence="6">
    <location>
        <begin position="898"/>
        <end position="973"/>
    </location>
</feature>
<dbReference type="InterPro" id="IPR009081">
    <property type="entry name" value="PP-bd_ACP"/>
</dbReference>
<evidence type="ECO:0000259" key="7">
    <source>
        <dbReference type="PROSITE" id="PS52004"/>
    </source>
</evidence>
<dbReference type="InterPro" id="IPR049551">
    <property type="entry name" value="PKS_DH_C"/>
</dbReference>
<name>A0ABT5B1Y4_9BACT</name>
<proteinExistence type="predicted"/>
<evidence type="ECO:0000313" key="10">
    <source>
        <dbReference type="Proteomes" id="UP001217838"/>
    </source>
</evidence>
<dbReference type="InterPro" id="IPR018201">
    <property type="entry name" value="Ketoacyl_synth_AS"/>
</dbReference>
<dbReference type="SUPFAM" id="SSF47336">
    <property type="entry name" value="ACP-like"/>
    <property type="match status" value="1"/>
</dbReference>
<evidence type="ECO:0000256" key="3">
    <source>
        <dbReference type="ARBA" id="ARBA00022679"/>
    </source>
</evidence>
<gene>
    <name evidence="9" type="ORF">POL58_08420</name>
</gene>
<dbReference type="Pfam" id="PF00109">
    <property type="entry name" value="ketoacyl-synt"/>
    <property type="match status" value="1"/>
</dbReference>
<feature type="domain" description="PKS/mFAS DH" evidence="8">
    <location>
        <begin position="606"/>
        <end position="888"/>
    </location>
</feature>
<dbReference type="InterPro" id="IPR049552">
    <property type="entry name" value="PKS_DH_N"/>
</dbReference>
<evidence type="ECO:0000259" key="8">
    <source>
        <dbReference type="PROSITE" id="PS52019"/>
    </source>
</evidence>
<dbReference type="SMART" id="SM00823">
    <property type="entry name" value="PKS_PP"/>
    <property type="match status" value="1"/>
</dbReference>
<dbReference type="SMART" id="SM00826">
    <property type="entry name" value="PKS_DH"/>
    <property type="match status" value="1"/>
</dbReference>
<dbReference type="PANTHER" id="PTHR43775:SF37">
    <property type="entry name" value="SI:DKEY-61P9.11"/>
    <property type="match status" value="1"/>
</dbReference>
<dbReference type="InterPro" id="IPR020806">
    <property type="entry name" value="PKS_PP-bd"/>
</dbReference>
<feature type="active site" description="Proton donor; for dehydratase activity" evidence="4">
    <location>
        <position position="812"/>
    </location>
</feature>
<dbReference type="Proteomes" id="UP001217838">
    <property type="component" value="Unassembled WGS sequence"/>
</dbReference>
<dbReference type="InterPro" id="IPR042104">
    <property type="entry name" value="PKS_dehydratase_sf"/>
</dbReference>
<sequence>MKDLLSSVSALAANLSERERTLLRAALAPAPVQIAIVGIGCRFPGGADDPHAFWRLLDRGQDAVREVPADRWDLAAYFDPDPDAPGRMLTRYGAFLDRVDLFDAGYFEVSPHEARRMDPQQRLLLEVASEALVDAGIPADRLSGAPVGVFVGGCNHDYDSLQPAPADAHTLTGGLMSVLSGRLSYSLGLRGPSLTVDTACSSSLVALHLACASLRAGESDLALAGGVNLILSPDSHIRLSRMRALAGDGRCRTFDARASGYVRGEGVGVLVLKRLDDARRDGDRIWAVVRGSAVNHDGRSSGLTAPNGLSQRDVIARALADARLGADAVDYVEAHGTGTPLGDPIEVETLRELFGGPRQRPCVVGAVKTNIGHLEAAAGIAGVIKVALALHHQRIPKNLHFEQLNPRIDPGGLQFATQSLTWPSGQHERIAGVSSFGISGTNAHVVLAEAPPRLDEPLPTPDEQLVLPLSAHTPAALADLVRRFAEFLRTTDLPLGTIVRTAAVRRSHHAHRCVVVGATHEALARALDALVLPGDPDALGPVPASRDPDARGVDPTLAQRYLGGAPIAWERVYPGRFQPVALPRLAWQHERHWADAPAAPPPTSGHALFGDGLEVAAVPGLHLWRGVLDLAGASWLADHRLGDVPVLPAAALLDAVLWASRARDLVPVGLQFERLVELPAARELQLVLHPDRRFELLGRDLGGSDPWQRHASGTLSERTFPSEHAHKSLSEQTFPSEHAPSDTLDLAAARARLTPVDLPGMHARIAATGLQHGPRFRSLVAAWAAPGEVLAQLRLPAGLDPARHLVHPVLLDGCLQALAAAGHGVGLPVSVERFQLAAPILAHAWCHLRTHLADDHIVADLVLRDHEGHAIGELLGLRVRRLAAATPTSTTAPTHDRDALAAIVTTATRAILGFDPSLKIPPTQDLRDLGLDSLLALDLAAAIAREVSLPIANSFALDYPTVQAMTDALARALEAP</sequence>
<dbReference type="InterPro" id="IPR020807">
    <property type="entry name" value="PKS_DH"/>
</dbReference>
<dbReference type="InterPro" id="IPR014031">
    <property type="entry name" value="Ketoacyl_synth_C"/>
</dbReference>